<dbReference type="Proteomes" id="UP000192501">
    <property type="component" value="Unassembled WGS sequence"/>
</dbReference>
<dbReference type="AlphaFoldDB" id="A0A1X0Q5T9"/>
<protein>
    <submittedName>
        <fullName evidence="1">Uncharacterized protein</fullName>
    </submittedName>
</protein>
<sequence length="48" mass="5424">MLSLFKSLFTLVKFMPNLYLLLIKSTNLGSSFLLQVSSINLVQNNFGQ</sequence>
<gene>
    <name evidence="1" type="ORF">A0H76_3070</name>
</gene>
<dbReference type="EMBL" id="LTAI01002030">
    <property type="protein sequence ID" value="ORD93076.1"/>
    <property type="molecule type" value="Genomic_DNA"/>
</dbReference>
<accession>A0A1X0Q5T9</accession>
<dbReference type="VEuPathDB" id="MicrosporidiaDB:A0H76_3070"/>
<evidence type="ECO:0000313" key="1">
    <source>
        <dbReference type="EMBL" id="ORD93076.1"/>
    </source>
</evidence>
<evidence type="ECO:0000313" key="2">
    <source>
        <dbReference type="Proteomes" id="UP000192501"/>
    </source>
</evidence>
<organism evidence="1 2">
    <name type="scientific">Hepatospora eriocheir</name>
    <dbReference type="NCBI Taxonomy" id="1081669"/>
    <lineage>
        <taxon>Eukaryota</taxon>
        <taxon>Fungi</taxon>
        <taxon>Fungi incertae sedis</taxon>
        <taxon>Microsporidia</taxon>
        <taxon>Hepatosporidae</taxon>
        <taxon>Hepatospora</taxon>
    </lineage>
</organism>
<proteinExistence type="predicted"/>
<reference evidence="1 2" key="1">
    <citation type="journal article" date="2017" name="Environ. Microbiol.">
        <title>Decay of the glycolytic pathway and adaptation to intranuclear parasitism within Enterocytozoonidae microsporidia.</title>
        <authorList>
            <person name="Wiredu Boakye D."/>
            <person name="Jaroenlak P."/>
            <person name="Prachumwat A."/>
            <person name="Williams T.A."/>
            <person name="Bateman K.S."/>
            <person name="Itsathitphaisarn O."/>
            <person name="Sritunyalucksana K."/>
            <person name="Paszkiewicz K.H."/>
            <person name="Moore K.A."/>
            <person name="Stentiford G.D."/>
            <person name="Williams B.A."/>
        </authorList>
    </citation>
    <scope>NUCLEOTIDE SEQUENCE [LARGE SCALE GENOMIC DNA]</scope>
    <source>
        <strain evidence="2">canceri</strain>
    </source>
</reference>
<comment type="caution">
    <text evidence="1">The sequence shown here is derived from an EMBL/GenBank/DDBJ whole genome shotgun (WGS) entry which is preliminary data.</text>
</comment>
<name>A0A1X0Q5T9_9MICR</name>